<dbReference type="RefSeq" id="WP_180284904.1">
    <property type="nucleotide sequence ID" value="NZ_JABFDB010000024.1"/>
</dbReference>
<dbReference type="SUPFAM" id="SSF52172">
    <property type="entry name" value="CheY-like"/>
    <property type="match status" value="1"/>
</dbReference>
<keyword evidence="4" id="KW-1185">Reference proteome</keyword>
<feature type="domain" description="Response regulatory" evidence="2">
    <location>
        <begin position="10"/>
        <end position="120"/>
    </location>
</feature>
<name>A0ABX2TJ59_9PROT</name>
<proteinExistence type="predicted"/>
<organism evidence="3 4">
    <name type="scientific">Azospirillum oleiclasticum</name>
    <dbReference type="NCBI Taxonomy" id="2735135"/>
    <lineage>
        <taxon>Bacteria</taxon>
        <taxon>Pseudomonadati</taxon>
        <taxon>Pseudomonadota</taxon>
        <taxon>Alphaproteobacteria</taxon>
        <taxon>Rhodospirillales</taxon>
        <taxon>Azospirillaceae</taxon>
        <taxon>Azospirillum</taxon>
    </lineage>
</organism>
<evidence type="ECO:0000313" key="4">
    <source>
        <dbReference type="Proteomes" id="UP000584642"/>
    </source>
</evidence>
<protein>
    <submittedName>
        <fullName evidence="3">Response regulator</fullName>
    </submittedName>
</protein>
<dbReference type="Gene3D" id="3.40.50.2300">
    <property type="match status" value="1"/>
</dbReference>
<keyword evidence="1" id="KW-0597">Phosphoprotein</keyword>
<feature type="modified residue" description="4-aspartylphosphate" evidence="1">
    <location>
        <position position="60"/>
    </location>
</feature>
<dbReference type="SMART" id="SM00448">
    <property type="entry name" value="REC"/>
    <property type="match status" value="1"/>
</dbReference>
<dbReference type="PROSITE" id="PS50110">
    <property type="entry name" value="RESPONSE_REGULATORY"/>
    <property type="match status" value="1"/>
</dbReference>
<evidence type="ECO:0000259" key="2">
    <source>
        <dbReference type="PROSITE" id="PS50110"/>
    </source>
</evidence>
<accession>A0ABX2TJ59</accession>
<evidence type="ECO:0000313" key="3">
    <source>
        <dbReference type="EMBL" id="NYZ23133.1"/>
    </source>
</evidence>
<comment type="caution">
    <text evidence="3">The sequence shown here is derived from an EMBL/GenBank/DDBJ whole genome shotgun (WGS) entry which is preliminary data.</text>
</comment>
<dbReference type="Pfam" id="PF00072">
    <property type="entry name" value="Response_reg"/>
    <property type="match status" value="1"/>
</dbReference>
<dbReference type="InterPro" id="IPR001789">
    <property type="entry name" value="Sig_transdc_resp-reg_receiver"/>
</dbReference>
<dbReference type="InterPro" id="IPR011006">
    <property type="entry name" value="CheY-like_superfamily"/>
</dbReference>
<reference evidence="3 4" key="1">
    <citation type="submission" date="2020-05" db="EMBL/GenBank/DDBJ databases">
        <title>Azospirillum oleiclasticum sp. nov, a nitrogen-fixing and heavy crude oil-emulsifying bacterium isolated from the crude oil of Yumen Oilfield.</title>
        <authorList>
            <person name="Wu D."/>
            <person name="Cai M."/>
            <person name="Zhang X."/>
        </authorList>
    </citation>
    <scope>NUCLEOTIDE SEQUENCE [LARGE SCALE GENOMIC DNA]</scope>
    <source>
        <strain evidence="3 4">ROY-1-1-2</strain>
    </source>
</reference>
<dbReference type="Proteomes" id="UP000584642">
    <property type="component" value="Unassembled WGS sequence"/>
</dbReference>
<dbReference type="EMBL" id="JABFDB010000024">
    <property type="protein sequence ID" value="NYZ23133.1"/>
    <property type="molecule type" value="Genomic_DNA"/>
</dbReference>
<evidence type="ECO:0000256" key="1">
    <source>
        <dbReference type="PROSITE-ProRule" id="PRU00169"/>
    </source>
</evidence>
<gene>
    <name evidence="3" type="ORF">HND93_25780</name>
</gene>
<sequence length="126" mass="13299">MPERTPLGPTILVVEDEPLVALAVEDLLVTLGIRVVGPAPTVAKALGLVEQGGFDGALLDVSLRGERVDAVADALAARGVPFVFTTGHGVDALPEGHRQRPLLVKPFRNTDLNNAVAQHLLPGRQF</sequence>